<reference evidence="1 2" key="1">
    <citation type="journal article" date="2006" name="Nat. Biotechnol.">
        <title>Complete genome of the mutualistic, N2-fixing grass endophyte Azoarcus sp. strain BH72.</title>
        <authorList>
            <person name="Krause A."/>
            <person name="Ramakumar A."/>
            <person name="Bartels D."/>
            <person name="Battistoni F."/>
            <person name="Bekel T."/>
            <person name="Boch J."/>
            <person name="Boehm M."/>
            <person name="Friedrich F."/>
            <person name="Hurek T."/>
            <person name="Krause L."/>
            <person name="Linke B."/>
            <person name="McHardy A.C."/>
            <person name="Sarkar A."/>
            <person name="Schneiker S."/>
            <person name="Syed A.A."/>
            <person name="Thauer R."/>
            <person name="Vorhoelter F.-J."/>
            <person name="Weidner S."/>
            <person name="Puehler A."/>
            <person name="Reinhold-Hurek B."/>
            <person name="Kaiser O."/>
            <person name="Goesmann A."/>
        </authorList>
    </citation>
    <scope>NUCLEOTIDE SEQUENCE [LARGE SCALE GENOMIC DNA]</scope>
    <source>
        <strain evidence="1 2">BH72</strain>
    </source>
</reference>
<dbReference type="Proteomes" id="UP000002588">
    <property type="component" value="Chromosome"/>
</dbReference>
<dbReference type="SUPFAM" id="SSF56281">
    <property type="entry name" value="Metallo-hydrolase/oxidoreductase"/>
    <property type="match status" value="1"/>
</dbReference>
<evidence type="ECO:0000313" key="2">
    <source>
        <dbReference type="Proteomes" id="UP000002588"/>
    </source>
</evidence>
<dbReference type="Gene3D" id="3.60.15.10">
    <property type="entry name" value="Ribonuclease Z/Hydroxyacylglutathione hydrolase-like"/>
    <property type="match status" value="1"/>
</dbReference>
<proteinExistence type="predicted"/>
<dbReference type="EMBL" id="AM406670">
    <property type="protein sequence ID" value="CAL95232.1"/>
    <property type="molecule type" value="Genomic_DNA"/>
</dbReference>
<dbReference type="InterPro" id="IPR025638">
    <property type="entry name" value="DUF4336"/>
</dbReference>
<sequence length="239" mass="26860">MASEHAAWNPAAEFELTQLAPDIWIARHPLRFFGFRMTTCMTVVRLPSGGVWLHSPIPLQGGLKTAVDALGPVQFVVAPNRLHHLYALAAMEQYPQARLFVAPGLTDKNPAFAPHPPLPEAAVAPWADSIDAVFVAGNSELNETVFFHRPSRTLVITDLVVFLGSWDAFATRLYARINGCYNRFGHSFLLRRFFRDVPAARRSVQAMLEWPIERIVMAHGPVLRRDARARLREAFAWLL</sequence>
<dbReference type="eggNOG" id="COG4221">
    <property type="taxonomic scope" value="Bacteria"/>
</dbReference>
<dbReference type="HOGENOM" id="CLU_056292_2_0_4"/>
<dbReference type="InterPro" id="IPR036866">
    <property type="entry name" value="RibonucZ/Hydroxyglut_hydro"/>
</dbReference>
<protein>
    <recommendedName>
        <fullName evidence="3">DUF4336 domain-containing protein</fullName>
    </recommendedName>
</protein>
<evidence type="ECO:0000313" key="1">
    <source>
        <dbReference type="EMBL" id="CAL95232.1"/>
    </source>
</evidence>
<dbReference type="PANTHER" id="PTHR33835">
    <property type="entry name" value="YALI0C07656P"/>
    <property type="match status" value="1"/>
</dbReference>
<accession>A1K8S7</accession>
<dbReference type="STRING" id="62928.azo2615"/>
<organism evidence="1 2">
    <name type="scientific">Azoarcus sp. (strain BH72)</name>
    <dbReference type="NCBI Taxonomy" id="418699"/>
    <lineage>
        <taxon>Bacteria</taxon>
        <taxon>Pseudomonadati</taxon>
        <taxon>Pseudomonadota</taxon>
        <taxon>Betaproteobacteria</taxon>
        <taxon>Rhodocyclales</taxon>
        <taxon>Zoogloeaceae</taxon>
        <taxon>Azoarcus</taxon>
    </lineage>
</organism>
<gene>
    <name evidence="1" type="ordered locus">azo2615</name>
</gene>
<dbReference type="PANTHER" id="PTHR33835:SF1">
    <property type="entry name" value="METALLO-BETA-LACTAMASE DOMAIN-CONTAINING PROTEIN"/>
    <property type="match status" value="1"/>
</dbReference>
<dbReference type="RefSeq" id="WP_011766342.1">
    <property type="nucleotide sequence ID" value="NC_008702.1"/>
</dbReference>
<dbReference type="Pfam" id="PF14234">
    <property type="entry name" value="DUF4336"/>
    <property type="match status" value="1"/>
</dbReference>
<keyword evidence="2" id="KW-1185">Reference proteome</keyword>
<dbReference type="KEGG" id="azo:azo2615"/>
<dbReference type="AlphaFoldDB" id="A1K8S7"/>
<name>A1K8S7_AZOSB</name>
<evidence type="ECO:0008006" key="3">
    <source>
        <dbReference type="Google" id="ProtNLM"/>
    </source>
</evidence>